<accession>A0ABY3MTX5</accession>
<evidence type="ECO:0000313" key="2">
    <source>
        <dbReference type="Proteomes" id="UP000815846"/>
    </source>
</evidence>
<dbReference type="Proteomes" id="UP000815846">
    <property type="component" value="Unassembled WGS sequence"/>
</dbReference>
<comment type="caution">
    <text evidence="1">The sequence shown here is derived from an EMBL/GenBank/DDBJ whole genome shotgun (WGS) entry which is preliminary data.</text>
</comment>
<organism evidence="1 2">
    <name type="scientific">Colwellia echini</name>
    <dbReference type="NCBI Taxonomy" id="1982103"/>
    <lineage>
        <taxon>Bacteria</taxon>
        <taxon>Pseudomonadati</taxon>
        <taxon>Pseudomonadota</taxon>
        <taxon>Gammaproteobacteria</taxon>
        <taxon>Alteromonadales</taxon>
        <taxon>Colwelliaceae</taxon>
        <taxon>Colwellia</taxon>
    </lineage>
</organism>
<sequence>MARVKNTLWQRYKYKLNGLVLLLSIYFLYQSLTPVFPDTWAPKQIGSFEITPMPFNLDAPYLHHDVYTKDFFFIINKGDVKTIRQGYVNIGPTALSLEKLAMGDDGILHGSQHGQEAHAISPQVLQASDRLWLTIENWQGEQLITSWDLPKELLL</sequence>
<evidence type="ECO:0000313" key="1">
    <source>
        <dbReference type="EMBL" id="TYK64663.1"/>
    </source>
</evidence>
<gene>
    <name evidence="1" type="ORF">CWS31_014515</name>
</gene>
<keyword evidence="2" id="KW-1185">Reference proteome</keyword>
<reference evidence="1 2" key="1">
    <citation type="submission" date="2019-08" db="EMBL/GenBank/DDBJ databases">
        <title>Microbe sample from Colwellia echini.</title>
        <authorList>
            <person name="Christiansen L."/>
            <person name="Pathiraja D."/>
            <person name="Schultz-Johansen M."/>
            <person name="Choi I.-G."/>
            <person name="Stougaard P."/>
        </authorList>
    </citation>
    <scope>NUCLEOTIDE SEQUENCE [LARGE SCALE GENOMIC DNA]</scope>
    <source>
        <strain evidence="1 2">A3</strain>
    </source>
</reference>
<dbReference type="EMBL" id="PJAI02000020">
    <property type="protein sequence ID" value="TYK64663.1"/>
    <property type="molecule type" value="Genomic_DNA"/>
</dbReference>
<dbReference type="PIRSF" id="PIRSF029505">
    <property type="entry name" value="UCP029505"/>
    <property type="match status" value="1"/>
</dbReference>
<protein>
    <submittedName>
        <fullName evidence="1">Uncharacterized protein</fullName>
    </submittedName>
</protein>
<proteinExistence type="predicted"/>
<name>A0ABY3MTX5_9GAMM</name>
<dbReference type="InterPro" id="IPR016922">
    <property type="entry name" value="UCP029505"/>
</dbReference>
<dbReference type="RefSeq" id="WP_101344538.1">
    <property type="nucleotide sequence ID" value="NZ_PJAI02000020.1"/>
</dbReference>